<protein>
    <submittedName>
        <fullName evidence="3">DUF2129 domain-containing protein</fullName>
    </submittedName>
</protein>
<proteinExistence type="predicted"/>
<dbReference type="EMBL" id="QUBG01000002">
    <property type="protein sequence ID" value="TPR45198.1"/>
    <property type="molecule type" value="Genomic_DNA"/>
</dbReference>
<gene>
    <name evidence="2" type="ORF">DY114_03650</name>
    <name evidence="3" type="ORF">DY130_03110</name>
</gene>
<dbReference type="Proteomes" id="UP000784700">
    <property type="component" value="Unassembled WGS sequence"/>
</dbReference>
<evidence type="ECO:0000256" key="1">
    <source>
        <dbReference type="ARBA" id="ARBA00022490"/>
    </source>
</evidence>
<dbReference type="Pfam" id="PF09902">
    <property type="entry name" value="DUF2129"/>
    <property type="match status" value="1"/>
</dbReference>
<dbReference type="EMBL" id="QUAV01000002">
    <property type="protein sequence ID" value="TPR25711.1"/>
    <property type="molecule type" value="Genomic_DNA"/>
</dbReference>
<keyword evidence="1" id="KW-0963">Cytoplasm</keyword>
<dbReference type="Proteomes" id="UP000777560">
    <property type="component" value="Unassembled WGS sequence"/>
</dbReference>
<name>A0A2S2JJP2_9LACO</name>
<dbReference type="AlphaFoldDB" id="A0A2S2JJP2"/>
<evidence type="ECO:0000313" key="2">
    <source>
        <dbReference type="EMBL" id="TPR25711.1"/>
    </source>
</evidence>
<evidence type="ECO:0000313" key="3">
    <source>
        <dbReference type="EMBL" id="TPR45198.1"/>
    </source>
</evidence>
<dbReference type="OrthoDB" id="2990788at2"/>
<dbReference type="GeneID" id="58108170"/>
<accession>A0A2S2JJP2</accession>
<sequence length="92" mass="11203">MDNILEERKSLIVYVYSTKQIRQLKKYGLIYYVSYKMHYLVMYVNSSNFNMVKEKLKKLRIVKSVVDSPYINLYNQLSQKEDIDEQKDDEEY</sequence>
<keyword evidence="4" id="KW-1185">Reference proteome</keyword>
<reference evidence="3 4" key="1">
    <citation type="submission" date="2018-08" db="EMBL/GenBank/DDBJ databases">
        <title>Comparative genomics of wild bee and flower associated Lactobacillus reveals potential adaptation to the bee host.</title>
        <authorList>
            <person name="Vuong H.Q."/>
            <person name="Mcfrederick Q.S."/>
        </authorList>
    </citation>
    <scope>NUCLEOTIDE SEQUENCE</scope>
    <source>
        <strain evidence="2 4">HV_13</strain>
        <strain evidence="3">HV_63</strain>
    </source>
</reference>
<evidence type="ECO:0000313" key="4">
    <source>
        <dbReference type="Proteomes" id="UP000777560"/>
    </source>
</evidence>
<evidence type="ECO:0000313" key="5">
    <source>
        <dbReference type="Proteomes" id="UP000784700"/>
    </source>
</evidence>
<comment type="caution">
    <text evidence="3">The sequence shown here is derived from an EMBL/GenBank/DDBJ whole genome shotgun (WGS) entry which is preliminary data.</text>
</comment>
<dbReference type="InterPro" id="IPR016979">
    <property type="entry name" value="DUF2129"/>
</dbReference>
<dbReference type="RefSeq" id="WP_105964737.1">
    <property type="nucleotide sequence ID" value="NZ_BAABXB010000041.1"/>
</dbReference>
<organism evidence="3 5">
    <name type="scientific">Apilactobacillus micheneri</name>
    <dbReference type="NCBI Taxonomy" id="1899430"/>
    <lineage>
        <taxon>Bacteria</taxon>
        <taxon>Bacillati</taxon>
        <taxon>Bacillota</taxon>
        <taxon>Bacilli</taxon>
        <taxon>Lactobacillales</taxon>
        <taxon>Lactobacillaceae</taxon>
        <taxon>Apilactobacillus</taxon>
    </lineage>
</organism>